<feature type="signal peptide" evidence="2">
    <location>
        <begin position="1"/>
        <end position="22"/>
    </location>
</feature>
<gene>
    <name evidence="3" type="ORF">H9710_01835</name>
</gene>
<organism evidence="3 4">
    <name type="scientific">Candidatus Acutalibacter pullicola</name>
    <dbReference type="NCBI Taxonomy" id="2838417"/>
    <lineage>
        <taxon>Bacteria</taxon>
        <taxon>Bacillati</taxon>
        <taxon>Bacillota</taxon>
        <taxon>Clostridia</taxon>
        <taxon>Eubacteriales</taxon>
        <taxon>Acutalibacteraceae</taxon>
        <taxon>Acutalibacter</taxon>
    </lineage>
</organism>
<feature type="compositionally biased region" description="Low complexity" evidence="1">
    <location>
        <begin position="353"/>
        <end position="394"/>
    </location>
</feature>
<protein>
    <submittedName>
        <fullName evidence="3">Uncharacterized protein</fullName>
    </submittedName>
</protein>
<proteinExistence type="predicted"/>
<evidence type="ECO:0000313" key="4">
    <source>
        <dbReference type="Proteomes" id="UP000826793"/>
    </source>
</evidence>
<dbReference type="AlphaFoldDB" id="A0A9D2MU73"/>
<feature type="region of interest" description="Disordered" evidence="1">
    <location>
        <begin position="346"/>
        <end position="394"/>
    </location>
</feature>
<evidence type="ECO:0000313" key="3">
    <source>
        <dbReference type="EMBL" id="HJB97299.1"/>
    </source>
</evidence>
<comment type="caution">
    <text evidence="3">The sequence shown here is derived from an EMBL/GenBank/DDBJ whole genome shotgun (WGS) entry which is preliminary data.</text>
</comment>
<keyword evidence="2" id="KW-0732">Signal</keyword>
<name>A0A9D2MU73_9FIRM</name>
<evidence type="ECO:0000256" key="1">
    <source>
        <dbReference type="SAM" id="MobiDB-lite"/>
    </source>
</evidence>
<feature type="chain" id="PRO_5039522230" evidence="2">
    <location>
        <begin position="23"/>
        <end position="394"/>
    </location>
</feature>
<reference evidence="3" key="2">
    <citation type="submission" date="2021-04" db="EMBL/GenBank/DDBJ databases">
        <authorList>
            <person name="Gilroy R."/>
        </authorList>
    </citation>
    <scope>NUCLEOTIDE SEQUENCE</scope>
    <source>
        <strain evidence="3">CHK185-1770</strain>
    </source>
</reference>
<reference evidence="3" key="1">
    <citation type="journal article" date="2021" name="PeerJ">
        <title>Extensive microbial diversity within the chicken gut microbiome revealed by metagenomics and culture.</title>
        <authorList>
            <person name="Gilroy R."/>
            <person name="Ravi A."/>
            <person name="Getino M."/>
            <person name="Pursley I."/>
            <person name="Horton D.L."/>
            <person name="Alikhan N.F."/>
            <person name="Baker D."/>
            <person name="Gharbi K."/>
            <person name="Hall N."/>
            <person name="Watson M."/>
            <person name="Adriaenssens E.M."/>
            <person name="Foster-Nyarko E."/>
            <person name="Jarju S."/>
            <person name="Secka A."/>
            <person name="Antonio M."/>
            <person name="Oren A."/>
            <person name="Chaudhuri R.R."/>
            <person name="La Ragione R."/>
            <person name="Hildebrand F."/>
            <person name="Pallen M.J."/>
        </authorList>
    </citation>
    <scope>NUCLEOTIDE SEQUENCE</scope>
    <source>
        <strain evidence="3">CHK185-1770</strain>
    </source>
</reference>
<dbReference type="PROSITE" id="PS51257">
    <property type="entry name" value="PROKAR_LIPOPROTEIN"/>
    <property type="match status" value="1"/>
</dbReference>
<sequence>MRIFWKRAAAGLLALAMCLSFAGCYDENKTWAARRGDDVLPIGGYIYYLYSAYSEAANQVDSDTAVLDATVEDQEASEWIRNRAMDYLRSYYYMDEKFDEYGLEITEEDQNEIDTSTNSVWAYYQDTFETLGIAKESFDQAYTQYNLKYEKVMTAMYGEGGELEMPESEMETYFTDNYYDYEYFYASMSKTDEDGNSVELSDEERQDMLDQLNNYVEEINSGETTLETAANDFAYLMARDSTYNAPGPSQPDSISQDLREAIESLDEGEAGLAESSSGYYVVRRLPIADAYETVVANENDRYTLLAAMKSEEFNDYVIEQSASLEGIELNQEAIDSIRLSSMVTDSNRNGTVSAASSTSSTTEESSSSQVSSEESSASSDAESSSSETSSTAEE</sequence>
<dbReference type="Proteomes" id="UP000826793">
    <property type="component" value="Unassembled WGS sequence"/>
</dbReference>
<evidence type="ECO:0000256" key="2">
    <source>
        <dbReference type="SAM" id="SignalP"/>
    </source>
</evidence>
<accession>A0A9D2MU73</accession>
<dbReference type="EMBL" id="DWXG01000013">
    <property type="protein sequence ID" value="HJB97299.1"/>
    <property type="molecule type" value="Genomic_DNA"/>
</dbReference>